<dbReference type="FunFam" id="1.20.1070.10:FF:000024">
    <property type="entry name" value="Olfactory receptor"/>
    <property type="match status" value="1"/>
</dbReference>
<dbReference type="InterPro" id="IPR052921">
    <property type="entry name" value="GPCR1_Superfamily_Member"/>
</dbReference>
<evidence type="ECO:0000256" key="3">
    <source>
        <dbReference type="ARBA" id="ARBA00022606"/>
    </source>
</evidence>
<feature type="domain" description="G-protein coupled receptors family 1 profile" evidence="15">
    <location>
        <begin position="40"/>
        <end position="247"/>
    </location>
</feature>
<keyword evidence="5 14" id="KW-0552">Olfaction</keyword>
<keyword evidence="12 13" id="KW-0807">Transducer</keyword>
<feature type="transmembrane region" description="Helical" evidence="14">
    <location>
        <begin position="23"/>
        <end position="49"/>
    </location>
</feature>
<dbReference type="GO" id="GO:0005886">
    <property type="term" value="C:plasma membrane"/>
    <property type="evidence" value="ECO:0007669"/>
    <property type="project" value="UniProtKB-SubCell"/>
</dbReference>
<keyword evidence="9" id="KW-1015">Disulfide bond</keyword>
<evidence type="ECO:0000256" key="10">
    <source>
        <dbReference type="ARBA" id="ARBA00023170"/>
    </source>
</evidence>
<evidence type="ECO:0000256" key="9">
    <source>
        <dbReference type="ARBA" id="ARBA00023157"/>
    </source>
</evidence>
<dbReference type="PRINTS" id="PR00237">
    <property type="entry name" value="GPCRRHODOPSN"/>
</dbReference>
<evidence type="ECO:0000256" key="11">
    <source>
        <dbReference type="ARBA" id="ARBA00023180"/>
    </source>
</evidence>
<comment type="similarity">
    <text evidence="13">Belongs to the G-protein coupled receptor 1 family.</text>
</comment>
<keyword evidence="3 14" id="KW-0716">Sensory transduction</keyword>
<name>A0A3P9BU01_9CICH</name>
<accession>A0A3P9BU01</accession>
<evidence type="ECO:0000256" key="7">
    <source>
        <dbReference type="ARBA" id="ARBA00023040"/>
    </source>
</evidence>
<organism evidence="16 17">
    <name type="scientific">Maylandia zebra</name>
    <name type="common">zebra mbuna</name>
    <dbReference type="NCBI Taxonomy" id="106582"/>
    <lineage>
        <taxon>Eukaryota</taxon>
        <taxon>Metazoa</taxon>
        <taxon>Chordata</taxon>
        <taxon>Craniata</taxon>
        <taxon>Vertebrata</taxon>
        <taxon>Euteleostomi</taxon>
        <taxon>Actinopterygii</taxon>
        <taxon>Neopterygii</taxon>
        <taxon>Teleostei</taxon>
        <taxon>Neoteleostei</taxon>
        <taxon>Acanthomorphata</taxon>
        <taxon>Ovalentaria</taxon>
        <taxon>Cichlomorphae</taxon>
        <taxon>Cichliformes</taxon>
        <taxon>Cichlidae</taxon>
        <taxon>African cichlids</taxon>
        <taxon>Pseudocrenilabrinae</taxon>
        <taxon>Haplochromini</taxon>
        <taxon>Maylandia</taxon>
        <taxon>Maylandia zebra complex</taxon>
    </lineage>
</organism>
<dbReference type="Pfam" id="PF13853">
    <property type="entry name" value="7tm_4"/>
    <property type="match status" value="1"/>
</dbReference>
<protein>
    <recommendedName>
        <fullName evidence="14">Olfactory receptor</fullName>
    </recommendedName>
</protein>
<evidence type="ECO:0000256" key="1">
    <source>
        <dbReference type="ARBA" id="ARBA00004651"/>
    </source>
</evidence>
<dbReference type="PANTHER" id="PTHR26451">
    <property type="entry name" value="G_PROTEIN_RECEP_F1_2 DOMAIN-CONTAINING PROTEIN"/>
    <property type="match status" value="1"/>
</dbReference>
<keyword evidence="4 13" id="KW-0812">Transmembrane</keyword>
<dbReference type="InterPro" id="IPR017452">
    <property type="entry name" value="GPCR_Rhodpsn_7TM"/>
</dbReference>
<sequence>MYTNSSTSSLLTLQSLGLSSTDIYPAFVFGTLTYLIIMFSNLLVLTVIAMNKKLHKPMFILLFNLPISDIVGATAFFPHLIFSIVAENRLISHHACIFQAFLIHVYGTGNLLILSAMAYDRYIAICFPLRYTTIMNSHNLMKMIVITWFINLSMMFTLFILLVRFKTCRTNIVDFYCNNQSLVKLICDDTSVNNYYGLATIFLLMGGPLALILYTYAQILRTCVITNHTDARQKAIQTCATHLIVFLSLQINTVFALISHRIDSSSPPLHKSKVVIYWAAPIFSSKSSIRGMGYASNSEMAFSFRKSMQMRKEPSFLKIMTTGLHHSEQDGSITPSSSIFSTSCRSFSTKCCGTR</sequence>
<evidence type="ECO:0000256" key="12">
    <source>
        <dbReference type="ARBA" id="ARBA00023224"/>
    </source>
</evidence>
<keyword evidence="11" id="KW-0325">Glycoprotein</keyword>
<reference evidence="16" key="3">
    <citation type="submission" date="2025-09" db="UniProtKB">
        <authorList>
            <consortium name="Ensembl"/>
        </authorList>
    </citation>
    <scope>IDENTIFICATION</scope>
</reference>
<keyword evidence="10 13" id="KW-0675">Receptor</keyword>
<evidence type="ECO:0000256" key="5">
    <source>
        <dbReference type="ARBA" id="ARBA00022725"/>
    </source>
</evidence>
<dbReference type="GO" id="GO:0004930">
    <property type="term" value="F:G protein-coupled receptor activity"/>
    <property type="evidence" value="ECO:0007669"/>
    <property type="project" value="UniProtKB-KW"/>
</dbReference>
<evidence type="ECO:0000313" key="17">
    <source>
        <dbReference type="Proteomes" id="UP000265160"/>
    </source>
</evidence>
<feature type="transmembrane region" description="Helical" evidence="14">
    <location>
        <begin position="140"/>
        <end position="163"/>
    </location>
</feature>
<dbReference type="InterPro" id="IPR000276">
    <property type="entry name" value="GPCR_Rhodpsn"/>
</dbReference>
<evidence type="ECO:0000256" key="14">
    <source>
        <dbReference type="RuleBase" id="RU363047"/>
    </source>
</evidence>
<dbReference type="Ensembl" id="ENSMZET00005013887.1">
    <property type="protein sequence ID" value="ENSMZEP00005013433.1"/>
    <property type="gene ID" value="ENSMZEG00005010100.1"/>
</dbReference>
<keyword evidence="6 14" id="KW-1133">Transmembrane helix</keyword>
<dbReference type="PROSITE" id="PS00237">
    <property type="entry name" value="G_PROTEIN_RECEP_F1_1"/>
    <property type="match status" value="1"/>
</dbReference>
<evidence type="ECO:0000256" key="13">
    <source>
        <dbReference type="RuleBase" id="RU000688"/>
    </source>
</evidence>
<feature type="transmembrane region" description="Helical" evidence="14">
    <location>
        <begin position="97"/>
        <end position="119"/>
    </location>
</feature>
<keyword evidence="2 14" id="KW-1003">Cell membrane</keyword>
<evidence type="ECO:0000256" key="8">
    <source>
        <dbReference type="ARBA" id="ARBA00023136"/>
    </source>
</evidence>
<keyword evidence="7 13" id="KW-0297">G-protein coupled receptor</keyword>
<dbReference type="GO" id="GO:0005549">
    <property type="term" value="F:odorant binding"/>
    <property type="evidence" value="ECO:0007669"/>
    <property type="project" value="TreeGrafter"/>
</dbReference>
<evidence type="ECO:0000259" key="15">
    <source>
        <dbReference type="PROSITE" id="PS50262"/>
    </source>
</evidence>
<dbReference type="PROSITE" id="PS50262">
    <property type="entry name" value="G_PROTEIN_RECEP_F1_2"/>
    <property type="match status" value="1"/>
</dbReference>
<dbReference type="GO" id="GO:0004984">
    <property type="term" value="F:olfactory receptor activity"/>
    <property type="evidence" value="ECO:0007669"/>
    <property type="project" value="InterPro"/>
</dbReference>
<evidence type="ECO:0000313" key="16">
    <source>
        <dbReference type="Ensembl" id="ENSMZEP00005013433.1"/>
    </source>
</evidence>
<dbReference type="PRINTS" id="PR00245">
    <property type="entry name" value="OLFACTORYR"/>
</dbReference>
<proteinExistence type="inferred from homology"/>
<dbReference type="InterPro" id="IPR000725">
    <property type="entry name" value="Olfact_rcpt"/>
</dbReference>
<feature type="transmembrane region" description="Helical" evidence="14">
    <location>
        <begin position="61"/>
        <end position="85"/>
    </location>
</feature>
<keyword evidence="8 14" id="KW-0472">Membrane</keyword>
<evidence type="ECO:0000256" key="4">
    <source>
        <dbReference type="ARBA" id="ARBA00022692"/>
    </source>
</evidence>
<dbReference type="Gene3D" id="1.20.1070.10">
    <property type="entry name" value="Rhodopsin 7-helix transmembrane proteins"/>
    <property type="match status" value="1"/>
</dbReference>
<reference evidence="16 17" key="1">
    <citation type="journal article" date="2014" name="Nature">
        <title>The genomic substrate for adaptive radiation in African cichlid fish.</title>
        <authorList>
            <person name="Brawand D."/>
            <person name="Wagner C.E."/>
            <person name="Li Y.I."/>
            <person name="Malinsky M."/>
            <person name="Keller I."/>
            <person name="Fan S."/>
            <person name="Simakov O."/>
            <person name="Ng A.Y."/>
            <person name="Lim Z.W."/>
            <person name="Bezault E."/>
            <person name="Turner-Maier J."/>
            <person name="Johnson J."/>
            <person name="Alcazar R."/>
            <person name="Noh H.J."/>
            <person name="Russell P."/>
            <person name="Aken B."/>
            <person name="Alfoldi J."/>
            <person name="Amemiya C."/>
            <person name="Azzouzi N."/>
            <person name="Baroiller J.F."/>
            <person name="Barloy-Hubler F."/>
            <person name="Berlin A."/>
            <person name="Bloomquist R."/>
            <person name="Carleton K.L."/>
            <person name="Conte M.A."/>
            <person name="D'Cotta H."/>
            <person name="Eshel O."/>
            <person name="Gaffney L."/>
            <person name="Galibert F."/>
            <person name="Gante H.F."/>
            <person name="Gnerre S."/>
            <person name="Greuter L."/>
            <person name="Guyon R."/>
            <person name="Haddad N.S."/>
            <person name="Haerty W."/>
            <person name="Harris R.M."/>
            <person name="Hofmann H.A."/>
            <person name="Hourlier T."/>
            <person name="Hulata G."/>
            <person name="Jaffe D.B."/>
            <person name="Lara M."/>
            <person name="Lee A.P."/>
            <person name="MacCallum I."/>
            <person name="Mwaiko S."/>
            <person name="Nikaido M."/>
            <person name="Nishihara H."/>
            <person name="Ozouf-Costaz C."/>
            <person name="Penman D.J."/>
            <person name="Przybylski D."/>
            <person name="Rakotomanga M."/>
            <person name="Renn S.C.P."/>
            <person name="Ribeiro F.J."/>
            <person name="Ron M."/>
            <person name="Salzburger W."/>
            <person name="Sanchez-Pulido L."/>
            <person name="Santos M.E."/>
            <person name="Searle S."/>
            <person name="Sharpe T."/>
            <person name="Swofford R."/>
            <person name="Tan F.J."/>
            <person name="Williams L."/>
            <person name="Young S."/>
            <person name="Yin S."/>
            <person name="Okada N."/>
            <person name="Kocher T.D."/>
            <person name="Miska E.A."/>
            <person name="Lander E.S."/>
            <person name="Venkatesh B."/>
            <person name="Fernald R.D."/>
            <person name="Meyer A."/>
            <person name="Ponting C.P."/>
            <person name="Streelman J.T."/>
            <person name="Lindblad-Toh K."/>
            <person name="Seehausen O."/>
            <person name="Di Palma F."/>
        </authorList>
    </citation>
    <scope>NUCLEOTIDE SEQUENCE</scope>
</reference>
<keyword evidence="17" id="KW-1185">Reference proteome</keyword>
<dbReference type="GeneTree" id="ENSGT00940000165062"/>
<reference evidence="16" key="2">
    <citation type="submission" date="2025-08" db="UniProtKB">
        <authorList>
            <consortium name="Ensembl"/>
        </authorList>
    </citation>
    <scope>IDENTIFICATION</scope>
</reference>
<dbReference type="PANTHER" id="PTHR26451:SF854">
    <property type="entry name" value="ODORANT RECEPTOR-RELATED"/>
    <property type="match status" value="1"/>
</dbReference>
<feature type="transmembrane region" description="Helical" evidence="14">
    <location>
        <begin position="195"/>
        <end position="217"/>
    </location>
</feature>
<dbReference type="SUPFAM" id="SSF81321">
    <property type="entry name" value="Family A G protein-coupled receptor-like"/>
    <property type="match status" value="1"/>
</dbReference>
<comment type="subcellular location">
    <subcellularLocation>
        <location evidence="1 14">Cell membrane</location>
        <topology evidence="1 14">Multi-pass membrane protein</topology>
    </subcellularLocation>
</comment>
<evidence type="ECO:0000256" key="6">
    <source>
        <dbReference type="ARBA" id="ARBA00022989"/>
    </source>
</evidence>
<dbReference type="AlphaFoldDB" id="A0A3P9BU01"/>
<feature type="transmembrane region" description="Helical" evidence="14">
    <location>
        <begin position="238"/>
        <end position="258"/>
    </location>
</feature>
<evidence type="ECO:0000256" key="2">
    <source>
        <dbReference type="ARBA" id="ARBA00022475"/>
    </source>
</evidence>
<dbReference type="Proteomes" id="UP000265160">
    <property type="component" value="LG14"/>
</dbReference>